<keyword evidence="4" id="KW-0804">Transcription</keyword>
<evidence type="ECO:0000256" key="3">
    <source>
        <dbReference type="ARBA" id="ARBA00023125"/>
    </source>
</evidence>
<dbReference type="PANTHER" id="PTHR11945">
    <property type="entry name" value="MADS BOX PROTEIN"/>
    <property type="match status" value="1"/>
</dbReference>
<dbReference type="EMBL" id="LFYR01001430">
    <property type="protein sequence ID" value="KMZ61774.1"/>
    <property type="molecule type" value="Genomic_DNA"/>
</dbReference>
<comment type="caution">
    <text evidence="7">The sequence shown here is derived from an EMBL/GenBank/DDBJ whole genome shotgun (WGS) entry which is preliminary data.</text>
</comment>
<dbReference type="PANTHER" id="PTHR11945:SF521">
    <property type="entry name" value="AGAMOUS-LIKE 48-RELATED"/>
    <property type="match status" value="1"/>
</dbReference>
<keyword evidence="8" id="KW-1185">Reference proteome</keyword>
<dbReference type="PROSITE" id="PS50066">
    <property type="entry name" value="MADS_BOX_2"/>
    <property type="match status" value="1"/>
</dbReference>
<dbReference type="GO" id="GO:0045944">
    <property type="term" value="P:positive regulation of transcription by RNA polymerase II"/>
    <property type="evidence" value="ECO:0007669"/>
    <property type="project" value="InterPro"/>
</dbReference>
<accession>A0A0K9NYG6</accession>
<evidence type="ECO:0000313" key="7">
    <source>
        <dbReference type="EMBL" id="KMZ61774.1"/>
    </source>
</evidence>
<dbReference type="Pfam" id="PF00319">
    <property type="entry name" value="SRF-TF"/>
    <property type="match status" value="1"/>
</dbReference>
<dbReference type="InterPro" id="IPR002100">
    <property type="entry name" value="TF_MADSbox"/>
</dbReference>
<evidence type="ECO:0000259" key="6">
    <source>
        <dbReference type="PROSITE" id="PS50066"/>
    </source>
</evidence>
<evidence type="ECO:0000256" key="2">
    <source>
        <dbReference type="ARBA" id="ARBA00023015"/>
    </source>
</evidence>
<dbReference type="GO" id="GO:0000981">
    <property type="term" value="F:DNA-binding transcription factor activity, RNA polymerase II-specific"/>
    <property type="evidence" value="ECO:0000318"/>
    <property type="project" value="GO_Central"/>
</dbReference>
<dbReference type="GO" id="GO:0046983">
    <property type="term" value="F:protein dimerization activity"/>
    <property type="evidence" value="ECO:0007669"/>
    <property type="project" value="InterPro"/>
</dbReference>
<protein>
    <recommendedName>
        <fullName evidence="6">MADS-box domain-containing protein</fullName>
    </recommendedName>
</protein>
<reference evidence="8" key="1">
    <citation type="journal article" date="2016" name="Nature">
        <title>The genome of the seagrass Zostera marina reveals angiosperm adaptation to the sea.</title>
        <authorList>
            <person name="Olsen J.L."/>
            <person name="Rouze P."/>
            <person name="Verhelst B."/>
            <person name="Lin Y.-C."/>
            <person name="Bayer T."/>
            <person name="Collen J."/>
            <person name="Dattolo E."/>
            <person name="De Paoli E."/>
            <person name="Dittami S."/>
            <person name="Maumus F."/>
            <person name="Michel G."/>
            <person name="Kersting A."/>
            <person name="Lauritano C."/>
            <person name="Lohaus R."/>
            <person name="Toepel M."/>
            <person name="Tonon T."/>
            <person name="Vanneste K."/>
            <person name="Amirebrahimi M."/>
            <person name="Brakel J."/>
            <person name="Bostroem C."/>
            <person name="Chovatia M."/>
            <person name="Grimwood J."/>
            <person name="Jenkins J.W."/>
            <person name="Jueterbock A."/>
            <person name="Mraz A."/>
            <person name="Stam W.T."/>
            <person name="Tice H."/>
            <person name="Bornberg-Bauer E."/>
            <person name="Green P.J."/>
            <person name="Pearson G.A."/>
            <person name="Procaccini G."/>
            <person name="Duarte C.M."/>
            <person name="Schmutz J."/>
            <person name="Reusch T.B.H."/>
            <person name="Van de Peer Y."/>
        </authorList>
    </citation>
    <scope>NUCLEOTIDE SEQUENCE [LARGE SCALE GENOMIC DNA]</scope>
    <source>
        <strain evidence="8">cv. Finnish</strain>
    </source>
</reference>
<dbReference type="GO" id="GO:0006357">
    <property type="term" value="P:regulation of transcription by RNA polymerase II"/>
    <property type="evidence" value="ECO:0000318"/>
    <property type="project" value="GO_Central"/>
</dbReference>
<dbReference type="GO" id="GO:0000978">
    <property type="term" value="F:RNA polymerase II cis-regulatory region sequence-specific DNA binding"/>
    <property type="evidence" value="ECO:0000318"/>
    <property type="project" value="GO_Central"/>
</dbReference>
<dbReference type="CDD" id="cd00266">
    <property type="entry name" value="MADS_SRF_like"/>
    <property type="match status" value="1"/>
</dbReference>
<keyword evidence="5" id="KW-0539">Nucleus</keyword>
<dbReference type="AlphaFoldDB" id="A0A0K9NYG6"/>
<dbReference type="OrthoDB" id="762064at2759"/>
<dbReference type="Proteomes" id="UP000036987">
    <property type="component" value="Unassembled WGS sequence"/>
</dbReference>
<dbReference type="SMART" id="SM00432">
    <property type="entry name" value="MADS"/>
    <property type="match status" value="1"/>
</dbReference>
<evidence type="ECO:0000313" key="8">
    <source>
        <dbReference type="Proteomes" id="UP000036987"/>
    </source>
</evidence>
<feature type="domain" description="MADS-box" evidence="6">
    <location>
        <begin position="1"/>
        <end position="51"/>
    </location>
</feature>
<dbReference type="InterPro" id="IPR036879">
    <property type="entry name" value="TF_MADSbox_sf"/>
</dbReference>
<gene>
    <name evidence="7" type="ORF">ZOSMA_4G00620</name>
</gene>
<dbReference type="InterPro" id="IPR033897">
    <property type="entry name" value="SRF-like_MADS-box"/>
</dbReference>
<keyword evidence="3" id="KW-0238">DNA-binding</keyword>
<proteinExistence type="predicted"/>
<comment type="subcellular location">
    <subcellularLocation>
        <location evidence="1">Nucleus</location>
    </subcellularLocation>
</comment>
<dbReference type="SUPFAM" id="SSF55455">
    <property type="entry name" value="SRF-like"/>
    <property type="match status" value="1"/>
</dbReference>
<sequence>MARKKVKLSWIQNDSARKTTLKKRRQGLKKKVQELGILCDIPTCCVIYGPNDTAPETWPSEKTALMSVIKRYIKTPEIEKTKKTMNQDGFLRTQIDKFTELKKKIERENEEAKLNTLLYQCIGGKSMEDLGKEETQNLTNLVDCKLLILRKKIESMRDSTSPITGKPIKNFVPGESSDTNREVADGTSMAIDIYDQTNEVMCPPPPATPILQPPTNYQDWMDYYYFRNQK</sequence>
<dbReference type="Gene3D" id="3.40.1810.10">
    <property type="entry name" value="Transcription factor, MADS-box"/>
    <property type="match status" value="1"/>
</dbReference>
<name>A0A0K9NYG6_ZOSMR</name>
<keyword evidence="2" id="KW-0805">Transcription regulation</keyword>
<evidence type="ECO:0000256" key="4">
    <source>
        <dbReference type="ARBA" id="ARBA00023163"/>
    </source>
</evidence>
<evidence type="ECO:0000256" key="1">
    <source>
        <dbReference type="ARBA" id="ARBA00004123"/>
    </source>
</evidence>
<dbReference type="OMA" id="GKEPMNY"/>
<dbReference type="PRINTS" id="PR00404">
    <property type="entry name" value="MADSDOMAIN"/>
</dbReference>
<evidence type="ECO:0000256" key="5">
    <source>
        <dbReference type="ARBA" id="ARBA00023242"/>
    </source>
</evidence>
<organism evidence="7 8">
    <name type="scientific">Zostera marina</name>
    <name type="common">Eelgrass</name>
    <dbReference type="NCBI Taxonomy" id="29655"/>
    <lineage>
        <taxon>Eukaryota</taxon>
        <taxon>Viridiplantae</taxon>
        <taxon>Streptophyta</taxon>
        <taxon>Embryophyta</taxon>
        <taxon>Tracheophyta</taxon>
        <taxon>Spermatophyta</taxon>
        <taxon>Magnoliopsida</taxon>
        <taxon>Liliopsida</taxon>
        <taxon>Zosteraceae</taxon>
        <taxon>Zostera</taxon>
    </lineage>
</organism>
<dbReference type="GO" id="GO:0005634">
    <property type="term" value="C:nucleus"/>
    <property type="evidence" value="ECO:0007669"/>
    <property type="project" value="UniProtKB-SubCell"/>
</dbReference>